<organism evidence="9 10">
    <name type="scientific">Borborobacter arsenicus</name>
    <dbReference type="NCBI Taxonomy" id="1851146"/>
    <lineage>
        <taxon>Bacteria</taxon>
        <taxon>Pseudomonadati</taxon>
        <taxon>Pseudomonadota</taxon>
        <taxon>Alphaproteobacteria</taxon>
        <taxon>Hyphomicrobiales</taxon>
        <taxon>Phyllobacteriaceae</taxon>
        <taxon>Borborobacter</taxon>
    </lineage>
</organism>
<dbReference type="Gene3D" id="1.50.10.150">
    <property type="entry name" value="Voltage-dependent anion channel"/>
    <property type="match status" value="1"/>
</dbReference>
<evidence type="ECO:0000256" key="3">
    <source>
        <dbReference type="ARBA" id="ARBA00022448"/>
    </source>
</evidence>
<evidence type="ECO:0000256" key="4">
    <source>
        <dbReference type="ARBA" id="ARBA00022475"/>
    </source>
</evidence>
<keyword evidence="3" id="KW-0813">Transport</keyword>
<evidence type="ECO:0000256" key="6">
    <source>
        <dbReference type="ARBA" id="ARBA00022989"/>
    </source>
</evidence>
<dbReference type="EMBL" id="RKST01000006">
    <property type="protein sequence ID" value="RUM98452.1"/>
    <property type="molecule type" value="Genomic_DNA"/>
</dbReference>
<dbReference type="Proteomes" id="UP000281647">
    <property type="component" value="Unassembled WGS sequence"/>
</dbReference>
<keyword evidence="4" id="KW-1003">Cell membrane</keyword>
<keyword evidence="6 8" id="KW-1133">Transmembrane helix</keyword>
<dbReference type="InterPro" id="IPR038665">
    <property type="entry name" value="Voltage-dep_anion_channel_sf"/>
</dbReference>
<sequence length="367" mass="40088">MGTMQMNTSSRPLTSLAGWLDGQIAALYPGCFALVMATGIISNALFHEQYRLLSDILFFVNLVAYPVLIGFTLLRLLRFRTLLWSDLVNPRLVFSFFSIVAGTDVFGAGVALRGGETAVLFLWLFAFAAWLALIYFSFGVLIFLNSTQGANVVHGGWLIAIVGTESLVVLGTVVAPALGQTGPLVFVLIHVLWGVGLGLYAIFIVLFAHRIFFLDVEPDDITPLLWVVMGAAAISTNAGSALILTDSDMPFLASMRPFIDGVTLLMWGWATWWIPLLVVLGVWKHIAYRVPIVYTPMLWSLVFPLGMYALATRRLALAADFPPLQSVSFAMVWIALAVWGLTAAGFVHSAWRSYRLGLAASPPLARS</sequence>
<dbReference type="AlphaFoldDB" id="A0A432V8E0"/>
<evidence type="ECO:0000256" key="1">
    <source>
        <dbReference type="ARBA" id="ARBA00004651"/>
    </source>
</evidence>
<comment type="subcellular location">
    <subcellularLocation>
        <location evidence="1">Cell membrane</location>
        <topology evidence="1">Multi-pass membrane protein</topology>
    </subcellularLocation>
</comment>
<feature type="transmembrane region" description="Helical" evidence="8">
    <location>
        <begin position="25"/>
        <end position="46"/>
    </location>
</feature>
<reference evidence="9 10" key="1">
    <citation type="submission" date="2018-11" db="EMBL/GenBank/DDBJ databases">
        <title>Pseudaminobacter arsenicus sp. nov., an arsenic-resistant bacterium isolated from arsenic-rich aquifers.</title>
        <authorList>
            <person name="Mu Y."/>
        </authorList>
    </citation>
    <scope>NUCLEOTIDE SEQUENCE [LARGE SCALE GENOMIC DNA]</scope>
    <source>
        <strain evidence="9 10">CB3</strain>
    </source>
</reference>
<dbReference type="CDD" id="cd09319">
    <property type="entry name" value="TDT_like_1"/>
    <property type="match status" value="1"/>
</dbReference>
<feature type="transmembrane region" description="Helical" evidence="8">
    <location>
        <begin position="118"/>
        <end position="144"/>
    </location>
</feature>
<feature type="transmembrane region" description="Helical" evidence="8">
    <location>
        <begin position="330"/>
        <end position="351"/>
    </location>
</feature>
<protein>
    <submittedName>
        <fullName evidence="9">C4-dicarboxylate ABC transporter</fullName>
    </submittedName>
</protein>
<evidence type="ECO:0000256" key="8">
    <source>
        <dbReference type="SAM" id="Phobius"/>
    </source>
</evidence>
<dbReference type="GO" id="GO:0005886">
    <property type="term" value="C:plasma membrane"/>
    <property type="evidence" value="ECO:0007669"/>
    <property type="project" value="UniProtKB-SubCell"/>
</dbReference>
<evidence type="ECO:0000313" key="10">
    <source>
        <dbReference type="Proteomes" id="UP000281647"/>
    </source>
</evidence>
<dbReference type="PANTHER" id="PTHR31686:SF1">
    <property type="entry name" value="SULFITE EFFLUX PUMP SSU1"/>
    <property type="match status" value="1"/>
</dbReference>
<evidence type="ECO:0000256" key="2">
    <source>
        <dbReference type="ARBA" id="ARBA00008566"/>
    </source>
</evidence>
<evidence type="ECO:0000313" key="9">
    <source>
        <dbReference type="EMBL" id="RUM98452.1"/>
    </source>
</evidence>
<evidence type="ECO:0000256" key="7">
    <source>
        <dbReference type="ARBA" id="ARBA00023136"/>
    </source>
</evidence>
<evidence type="ECO:0000256" key="5">
    <source>
        <dbReference type="ARBA" id="ARBA00022692"/>
    </source>
</evidence>
<keyword evidence="5 8" id="KW-0812">Transmembrane</keyword>
<dbReference type="OrthoDB" id="958273at2"/>
<dbReference type="GO" id="GO:0000319">
    <property type="term" value="F:sulfite transmembrane transporter activity"/>
    <property type="evidence" value="ECO:0007669"/>
    <property type="project" value="TreeGrafter"/>
</dbReference>
<dbReference type="Pfam" id="PF03595">
    <property type="entry name" value="SLAC1"/>
    <property type="match status" value="1"/>
</dbReference>
<feature type="transmembrane region" description="Helical" evidence="8">
    <location>
        <begin position="156"/>
        <end position="178"/>
    </location>
</feature>
<feature type="transmembrane region" description="Helical" evidence="8">
    <location>
        <begin position="184"/>
        <end position="212"/>
    </location>
</feature>
<feature type="transmembrane region" description="Helical" evidence="8">
    <location>
        <begin position="224"/>
        <end position="244"/>
    </location>
</feature>
<proteinExistence type="inferred from homology"/>
<feature type="transmembrane region" description="Helical" evidence="8">
    <location>
        <begin position="290"/>
        <end position="310"/>
    </location>
</feature>
<accession>A0A432V8E0</accession>
<comment type="caution">
    <text evidence="9">The sequence shown here is derived from an EMBL/GenBank/DDBJ whole genome shotgun (WGS) entry which is preliminary data.</text>
</comment>
<dbReference type="InterPro" id="IPR004695">
    <property type="entry name" value="SLAC1/Mae1/Ssu1/TehA"/>
</dbReference>
<dbReference type="PANTHER" id="PTHR31686">
    <property type="match status" value="1"/>
</dbReference>
<feature type="transmembrane region" description="Helical" evidence="8">
    <location>
        <begin position="92"/>
        <end position="112"/>
    </location>
</feature>
<gene>
    <name evidence="9" type="ORF">EET67_07395</name>
</gene>
<keyword evidence="10" id="KW-1185">Reference proteome</keyword>
<dbReference type="InterPro" id="IPR051629">
    <property type="entry name" value="Sulfite_efflux_TDT"/>
</dbReference>
<feature type="transmembrane region" description="Helical" evidence="8">
    <location>
        <begin position="264"/>
        <end position="283"/>
    </location>
</feature>
<feature type="transmembrane region" description="Helical" evidence="8">
    <location>
        <begin position="52"/>
        <end position="71"/>
    </location>
</feature>
<keyword evidence="7 8" id="KW-0472">Membrane</keyword>
<comment type="similarity">
    <text evidence="2">Belongs to the tellurite-resistance/dicarboxylate transporter (TDT) family.</text>
</comment>
<name>A0A432V8E0_9HYPH</name>